<feature type="transmembrane region" description="Helical" evidence="6">
    <location>
        <begin position="43"/>
        <end position="62"/>
    </location>
</feature>
<accession>A0AAW7CHZ9</accession>
<protein>
    <submittedName>
        <fullName evidence="7">MFS transporter</fullName>
    </submittedName>
</protein>
<evidence type="ECO:0000313" key="7">
    <source>
        <dbReference type="EMBL" id="MDL5039666.1"/>
    </source>
</evidence>
<dbReference type="RefSeq" id="WP_285957659.1">
    <property type="nucleotide sequence ID" value="NZ_JASUZX010000001.1"/>
</dbReference>
<dbReference type="InterPro" id="IPR036259">
    <property type="entry name" value="MFS_trans_sf"/>
</dbReference>
<comment type="subcellular location">
    <subcellularLocation>
        <location evidence="1">Cell membrane</location>
        <topology evidence="1">Multi-pass membrane protein</topology>
    </subcellularLocation>
</comment>
<dbReference type="PANTHER" id="PTHR23513:SF6">
    <property type="entry name" value="MAJOR FACILITATOR SUPERFAMILY ASSOCIATED DOMAIN-CONTAINING PROTEIN"/>
    <property type="match status" value="1"/>
</dbReference>
<dbReference type="SUPFAM" id="SSF103473">
    <property type="entry name" value="MFS general substrate transporter"/>
    <property type="match status" value="1"/>
</dbReference>
<evidence type="ECO:0000256" key="5">
    <source>
        <dbReference type="ARBA" id="ARBA00023136"/>
    </source>
</evidence>
<feature type="transmembrane region" description="Helical" evidence="6">
    <location>
        <begin position="99"/>
        <end position="117"/>
    </location>
</feature>
<comment type="caution">
    <text evidence="7">The sequence shown here is derived from an EMBL/GenBank/DDBJ whole genome shotgun (WGS) entry which is preliminary data.</text>
</comment>
<feature type="transmembrane region" description="Helical" evidence="6">
    <location>
        <begin position="12"/>
        <end position="37"/>
    </location>
</feature>
<organism evidence="7 8">
    <name type="scientific">Heyndrickxia coagulans</name>
    <name type="common">Weizmannia coagulans</name>
    <dbReference type="NCBI Taxonomy" id="1398"/>
    <lineage>
        <taxon>Bacteria</taxon>
        <taxon>Bacillati</taxon>
        <taxon>Bacillota</taxon>
        <taxon>Bacilli</taxon>
        <taxon>Bacillales</taxon>
        <taxon>Bacillaceae</taxon>
        <taxon>Heyndrickxia</taxon>
    </lineage>
</organism>
<evidence type="ECO:0000256" key="1">
    <source>
        <dbReference type="ARBA" id="ARBA00004651"/>
    </source>
</evidence>
<evidence type="ECO:0000256" key="4">
    <source>
        <dbReference type="ARBA" id="ARBA00022989"/>
    </source>
</evidence>
<evidence type="ECO:0000313" key="8">
    <source>
        <dbReference type="Proteomes" id="UP001223084"/>
    </source>
</evidence>
<dbReference type="GO" id="GO:0005886">
    <property type="term" value="C:plasma membrane"/>
    <property type="evidence" value="ECO:0007669"/>
    <property type="project" value="UniProtKB-SubCell"/>
</dbReference>
<keyword evidence="3 6" id="KW-0812">Transmembrane</keyword>
<dbReference type="Gene3D" id="1.20.1250.20">
    <property type="entry name" value="MFS general substrate transporter like domains"/>
    <property type="match status" value="1"/>
</dbReference>
<sequence>MKFFSDRRLITIILANVISSIGTGITGTAIPWLLLNYSGGEVIYGYTYLFTTIAAFILSPFIGSFIDKYSRKDCLLLSQGLGLLFILPFTIHLQFTSQLSPWELVIIQIGGFFYWSIQVGVSPRYV</sequence>
<dbReference type="AlphaFoldDB" id="A0AAW7CHZ9"/>
<gene>
    <name evidence="7" type="ORF">QN341_00955</name>
</gene>
<keyword evidence="4 6" id="KW-1133">Transmembrane helix</keyword>
<evidence type="ECO:0000256" key="6">
    <source>
        <dbReference type="SAM" id="Phobius"/>
    </source>
</evidence>
<keyword evidence="2" id="KW-1003">Cell membrane</keyword>
<keyword evidence="5 6" id="KW-0472">Membrane</keyword>
<dbReference type="EMBL" id="JASUZX010000001">
    <property type="protein sequence ID" value="MDL5039666.1"/>
    <property type="molecule type" value="Genomic_DNA"/>
</dbReference>
<dbReference type="Proteomes" id="UP001223084">
    <property type="component" value="Unassembled WGS sequence"/>
</dbReference>
<feature type="transmembrane region" description="Helical" evidence="6">
    <location>
        <begin position="74"/>
        <end position="93"/>
    </location>
</feature>
<evidence type="ECO:0000256" key="3">
    <source>
        <dbReference type="ARBA" id="ARBA00022692"/>
    </source>
</evidence>
<evidence type="ECO:0000256" key="2">
    <source>
        <dbReference type="ARBA" id="ARBA00022475"/>
    </source>
</evidence>
<dbReference type="PANTHER" id="PTHR23513">
    <property type="entry name" value="INTEGRAL MEMBRANE EFFLUX PROTEIN-RELATED"/>
    <property type="match status" value="1"/>
</dbReference>
<proteinExistence type="predicted"/>
<reference evidence="7" key="1">
    <citation type="submission" date="2023-06" db="EMBL/GenBank/DDBJ databases">
        <title>Probiogenomic evaluation and L lactic producing Weizmannia coaggulans BKMTCR2-2 from tree bark.</title>
        <authorList>
            <person name="Mahittikon J."/>
            <person name="Tanasupawat S."/>
        </authorList>
    </citation>
    <scope>NUCLEOTIDE SEQUENCE</scope>
    <source>
        <strain evidence="7">BKMTCR2-2</strain>
    </source>
</reference>
<name>A0AAW7CHZ9_HEYCO</name>